<comment type="caution">
    <text evidence="2">The sequence shown here is derived from an EMBL/GenBank/DDBJ whole genome shotgun (WGS) entry which is preliminary data.</text>
</comment>
<reference evidence="2 3" key="1">
    <citation type="journal article" date="2014" name="Agronomy (Basel)">
        <title>A Draft Genome Sequence for Ensete ventricosum, the Drought-Tolerant Tree Against Hunger.</title>
        <authorList>
            <person name="Harrison J."/>
            <person name="Moore K.A."/>
            <person name="Paszkiewicz K."/>
            <person name="Jones T."/>
            <person name="Grant M."/>
            <person name="Ambacheew D."/>
            <person name="Muzemil S."/>
            <person name="Studholme D.J."/>
        </authorList>
    </citation>
    <scope>NUCLEOTIDE SEQUENCE [LARGE SCALE GENOMIC DNA]</scope>
</reference>
<protein>
    <submittedName>
        <fullName evidence="2">Uncharacterized protein</fullName>
    </submittedName>
</protein>
<name>A0A426XPE0_ENSVE</name>
<dbReference type="EMBL" id="AMZH03018665">
    <property type="protein sequence ID" value="RRT41320.1"/>
    <property type="molecule type" value="Genomic_DNA"/>
</dbReference>
<dbReference type="AlphaFoldDB" id="A0A426XPE0"/>
<organism evidence="2 3">
    <name type="scientific">Ensete ventricosum</name>
    <name type="common">Abyssinian banana</name>
    <name type="synonym">Musa ensete</name>
    <dbReference type="NCBI Taxonomy" id="4639"/>
    <lineage>
        <taxon>Eukaryota</taxon>
        <taxon>Viridiplantae</taxon>
        <taxon>Streptophyta</taxon>
        <taxon>Embryophyta</taxon>
        <taxon>Tracheophyta</taxon>
        <taxon>Spermatophyta</taxon>
        <taxon>Magnoliopsida</taxon>
        <taxon>Liliopsida</taxon>
        <taxon>Zingiberales</taxon>
        <taxon>Musaceae</taxon>
        <taxon>Ensete</taxon>
    </lineage>
</organism>
<feature type="non-terminal residue" evidence="2">
    <location>
        <position position="1"/>
    </location>
</feature>
<proteinExistence type="predicted"/>
<gene>
    <name evidence="2" type="ORF">B296_00040106</name>
</gene>
<sequence length="150" mass="16249">ATKHQRKVNSINLLPRSTIPNGTAHTSPPANRYVDYLLSTVSLIGVVSAPISIAVTRYQAVSTKGEGRRRRKERTWTSSVALLRHPDPSPPFLSTCQTHVASASSATSPHPHGRRSLGDVVEASQPHGEKKRGDTGEKVQKSGVRITKLD</sequence>
<accession>A0A426XPE0</accession>
<evidence type="ECO:0000313" key="3">
    <source>
        <dbReference type="Proteomes" id="UP000287651"/>
    </source>
</evidence>
<feature type="region of interest" description="Disordered" evidence="1">
    <location>
        <begin position="87"/>
        <end position="150"/>
    </location>
</feature>
<evidence type="ECO:0000313" key="2">
    <source>
        <dbReference type="EMBL" id="RRT41320.1"/>
    </source>
</evidence>
<feature type="compositionally biased region" description="Basic and acidic residues" evidence="1">
    <location>
        <begin position="127"/>
        <end position="140"/>
    </location>
</feature>
<evidence type="ECO:0000256" key="1">
    <source>
        <dbReference type="SAM" id="MobiDB-lite"/>
    </source>
</evidence>
<dbReference type="Proteomes" id="UP000287651">
    <property type="component" value="Unassembled WGS sequence"/>
</dbReference>